<dbReference type="AlphaFoldDB" id="A0AAV1ZUW5"/>
<evidence type="ECO:0000256" key="7">
    <source>
        <dbReference type="ARBA" id="ARBA00023053"/>
    </source>
</evidence>
<keyword evidence="6 13" id="KW-1133">Transmembrane helix</keyword>
<feature type="transmembrane region" description="Helical" evidence="13">
    <location>
        <begin position="42"/>
        <end position="67"/>
    </location>
</feature>
<dbReference type="Gene3D" id="1.10.287.770">
    <property type="entry name" value="YojJ-like"/>
    <property type="match status" value="1"/>
</dbReference>
<evidence type="ECO:0000256" key="8">
    <source>
        <dbReference type="ARBA" id="ARBA00023065"/>
    </source>
</evidence>
<dbReference type="Proteomes" id="UP001497382">
    <property type="component" value="Unassembled WGS sequence"/>
</dbReference>
<reference evidence="14 15" key="1">
    <citation type="submission" date="2024-04" db="EMBL/GenBank/DDBJ databases">
        <authorList>
            <person name="Rising A."/>
            <person name="Reimegard J."/>
            <person name="Sonavane S."/>
            <person name="Akerstrom W."/>
            <person name="Nylinder S."/>
            <person name="Hedman E."/>
            <person name="Kallberg Y."/>
        </authorList>
    </citation>
    <scope>NUCLEOTIDE SEQUENCE [LARGE SCALE GENOMIC DNA]</scope>
</reference>
<keyword evidence="4 12" id="KW-0894">Sodium channel</keyword>
<dbReference type="GO" id="GO:0015280">
    <property type="term" value="F:ligand-gated sodium channel activity"/>
    <property type="evidence" value="ECO:0007669"/>
    <property type="project" value="TreeGrafter"/>
</dbReference>
<comment type="subcellular location">
    <subcellularLocation>
        <location evidence="1">Membrane</location>
        <topology evidence="1">Multi-pass membrane protein</topology>
    </subcellularLocation>
</comment>
<feature type="transmembrane region" description="Helical" evidence="13">
    <location>
        <begin position="409"/>
        <end position="433"/>
    </location>
</feature>
<evidence type="ECO:0000313" key="14">
    <source>
        <dbReference type="EMBL" id="CAL1274327.1"/>
    </source>
</evidence>
<evidence type="ECO:0000256" key="12">
    <source>
        <dbReference type="RuleBase" id="RU000679"/>
    </source>
</evidence>
<evidence type="ECO:0000313" key="15">
    <source>
        <dbReference type="Proteomes" id="UP001497382"/>
    </source>
</evidence>
<evidence type="ECO:0000256" key="3">
    <source>
        <dbReference type="ARBA" id="ARBA00022448"/>
    </source>
</evidence>
<evidence type="ECO:0000256" key="6">
    <source>
        <dbReference type="ARBA" id="ARBA00022989"/>
    </source>
</evidence>
<gene>
    <name evidence="14" type="ORF">LARSCL_LOCUS7401</name>
</gene>
<dbReference type="InterPro" id="IPR001873">
    <property type="entry name" value="ENaC"/>
</dbReference>
<dbReference type="GO" id="GO:0005886">
    <property type="term" value="C:plasma membrane"/>
    <property type="evidence" value="ECO:0007669"/>
    <property type="project" value="TreeGrafter"/>
</dbReference>
<comment type="caution">
    <text evidence="14">The sequence shown here is derived from an EMBL/GenBank/DDBJ whole genome shotgun (WGS) entry which is preliminary data.</text>
</comment>
<keyword evidence="9 13" id="KW-0472">Membrane</keyword>
<evidence type="ECO:0000256" key="1">
    <source>
        <dbReference type="ARBA" id="ARBA00004141"/>
    </source>
</evidence>
<keyword evidence="7" id="KW-0915">Sodium</keyword>
<accession>A0AAV1ZUW5</accession>
<keyword evidence="11 12" id="KW-0407">Ion channel</keyword>
<proteinExistence type="inferred from homology"/>
<evidence type="ECO:0000256" key="2">
    <source>
        <dbReference type="ARBA" id="ARBA00007193"/>
    </source>
</evidence>
<evidence type="ECO:0000256" key="9">
    <source>
        <dbReference type="ARBA" id="ARBA00023136"/>
    </source>
</evidence>
<name>A0AAV1ZUW5_9ARAC</name>
<evidence type="ECO:0000256" key="4">
    <source>
        <dbReference type="ARBA" id="ARBA00022461"/>
    </source>
</evidence>
<dbReference type="Pfam" id="PF00858">
    <property type="entry name" value="ASC"/>
    <property type="match status" value="1"/>
</dbReference>
<dbReference type="PANTHER" id="PTHR11690:SF248">
    <property type="entry name" value="PICKPOCKET 17, ISOFORM A"/>
    <property type="match status" value="1"/>
</dbReference>
<comment type="similarity">
    <text evidence="2 12">Belongs to the amiloride-sensitive sodium channel (TC 1.A.6) family.</text>
</comment>
<organism evidence="14 15">
    <name type="scientific">Larinioides sclopetarius</name>
    <dbReference type="NCBI Taxonomy" id="280406"/>
    <lineage>
        <taxon>Eukaryota</taxon>
        <taxon>Metazoa</taxon>
        <taxon>Ecdysozoa</taxon>
        <taxon>Arthropoda</taxon>
        <taxon>Chelicerata</taxon>
        <taxon>Arachnida</taxon>
        <taxon>Araneae</taxon>
        <taxon>Araneomorphae</taxon>
        <taxon>Entelegynae</taxon>
        <taxon>Araneoidea</taxon>
        <taxon>Araneidae</taxon>
        <taxon>Larinioides</taxon>
    </lineage>
</organism>
<keyword evidence="3 12" id="KW-0813">Transport</keyword>
<keyword evidence="5 12" id="KW-0812">Transmembrane</keyword>
<evidence type="ECO:0000256" key="11">
    <source>
        <dbReference type="ARBA" id="ARBA00023303"/>
    </source>
</evidence>
<keyword evidence="8 12" id="KW-0406">Ion transport</keyword>
<evidence type="ECO:0000256" key="13">
    <source>
        <dbReference type="SAM" id="Phobius"/>
    </source>
</evidence>
<keyword evidence="10 12" id="KW-0739">Sodium transport</keyword>
<evidence type="ECO:0000256" key="10">
    <source>
        <dbReference type="ARBA" id="ARBA00023201"/>
    </source>
</evidence>
<dbReference type="PANTHER" id="PTHR11690">
    <property type="entry name" value="AMILORIDE-SENSITIVE SODIUM CHANNEL-RELATED"/>
    <property type="match status" value="1"/>
</dbReference>
<dbReference type="EMBL" id="CAXIEN010000076">
    <property type="protein sequence ID" value="CAL1274327.1"/>
    <property type="molecule type" value="Genomic_DNA"/>
</dbReference>
<protein>
    <submittedName>
        <fullName evidence="14">Uncharacterized protein</fullName>
    </submittedName>
</protein>
<dbReference type="PRINTS" id="PR01078">
    <property type="entry name" value="AMINACHANNEL"/>
</dbReference>
<evidence type="ECO:0000256" key="5">
    <source>
        <dbReference type="ARBA" id="ARBA00022692"/>
    </source>
</evidence>
<keyword evidence="15" id="KW-1185">Reference proteome</keyword>
<sequence length="465" mass="53684">MENHLRPSKYDWTRKQSMTMLKESSLTAVTNIMSTEDNSRKVFKVSILLICLTGFLYQATTFFTYYFEYPAIVDINIEKPQHTEMPGVTFCNANGINKKRFCFTYPDECHLASKFLCSKYPSYCEANKTLVPKNSSFSKIDEMTLEEFLKVGNTVDLSFPKLEGYDNTTLNGPFIRAKTIDGLGRMGCYSWLTVVDTPDDPFMTHRTSVLHNPVASLTFNLSSDDQFIPGQKPGIYFSVHSPFVAANPFESGNFMKIGNIYKIHISMENEILLPYPYETNCLNYTELWLKNNRTGPRIQEMCQHKCILDVASKILNCSTVFGLYPHDLRICSHEEVMKNVDILLFHGYPCVQNCKDDCAKTRYIEVVKRRFISELTRNEEDYERESHLIKVEIYLEDSEIVTFRHRPQYLYIEAFSTIGGFIGIWLGISLIQLTDFIETLVRILRISCAAKKDLKFKAEITQVYD</sequence>